<feature type="chain" id="PRO_5040797905" description="P-type domain-containing protein" evidence="10">
    <location>
        <begin position="22"/>
        <end position="770"/>
    </location>
</feature>
<dbReference type="InterPro" id="IPR000519">
    <property type="entry name" value="P_trefoil_dom"/>
</dbReference>
<dbReference type="InterPro" id="IPR025887">
    <property type="entry name" value="Glyco_hydro_31_N_dom"/>
</dbReference>
<keyword evidence="4" id="KW-0472">Membrane</keyword>
<dbReference type="InterPro" id="IPR048395">
    <property type="entry name" value="Glyco_hydro_31_C"/>
</dbReference>
<dbReference type="Proteomes" id="UP001163046">
    <property type="component" value="Unassembled WGS sequence"/>
</dbReference>
<comment type="similarity">
    <text evidence="2 9">Belongs to the glycosyl hydrolase 31 family.</text>
</comment>
<dbReference type="SUPFAM" id="SSF74650">
    <property type="entry name" value="Galactose mutarotase-like"/>
    <property type="match status" value="1"/>
</dbReference>
<keyword evidence="13" id="KW-1185">Reference proteome</keyword>
<dbReference type="CDD" id="cd00111">
    <property type="entry name" value="Trefoil"/>
    <property type="match status" value="1"/>
</dbReference>
<dbReference type="OrthoDB" id="5839090at2759"/>
<dbReference type="GO" id="GO:0004558">
    <property type="term" value="F:alpha-1,4-glucosidase activity"/>
    <property type="evidence" value="ECO:0007669"/>
    <property type="project" value="TreeGrafter"/>
</dbReference>
<evidence type="ECO:0000256" key="10">
    <source>
        <dbReference type="SAM" id="SignalP"/>
    </source>
</evidence>
<keyword evidence="10" id="KW-0732">Signal</keyword>
<dbReference type="Gene3D" id="4.10.110.10">
    <property type="entry name" value="Spasmolytic Protein, domain 1"/>
    <property type="match status" value="1"/>
</dbReference>
<dbReference type="InterPro" id="IPR030458">
    <property type="entry name" value="Glyco_hydro_31_AS"/>
</dbReference>
<dbReference type="PANTHER" id="PTHR22762">
    <property type="entry name" value="ALPHA-GLUCOSIDASE"/>
    <property type="match status" value="1"/>
</dbReference>
<feature type="domain" description="P-type" evidence="11">
    <location>
        <begin position="23"/>
        <end position="75"/>
    </location>
</feature>
<keyword evidence="7 9" id="KW-0326">Glycosidase</keyword>
<evidence type="ECO:0000256" key="4">
    <source>
        <dbReference type="ARBA" id="ARBA00023136"/>
    </source>
</evidence>
<evidence type="ECO:0000256" key="7">
    <source>
        <dbReference type="ARBA" id="ARBA00023295"/>
    </source>
</evidence>
<evidence type="ECO:0000313" key="13">
    <source>
        <dbReference type="Proteomes" id="UP001163046"/>
    </source>
</evidence>
<dbReference type="InterPro" id="IPR011013">
    <property type="entry name" value="Gal_mutarotase_sf_dom"/>
</dbReference>
<evidence type="ECO:0000313" key="12">
    <source>
        <dbReference type="EMBL" id="KAJ7394088.1"/>
    </source>
</evidence>
<dbReference type="EMBL" id="MU825397">
    <property type="protein sequence ID" value="KAJ7394088.1"/>
    <property type="molecule type" value="Genomic_DNA"/>
</dbReference>
<dbReference type="InterPro" id="IPR000322">
    <property type="entry name" value="Glyco_hydro_31_TIM"/>
</dbReference>
<dbReference type="Gene3D" id="2.60.40.1760">
    <property type="entry name" value="glycosyl hydrolase (family 31)"/>
    <property type="match status" value="1"/>
</dbReference>
<dbReference type="SUPFAM" id="SSF51445">
    <property type="entry name" value="(Trans)glycosidases"/>
    <property type="match status" value="1"/>
</dbReference>
<keyword evidence="3 9" id="KW-0378">Hydrolase</keyword>
<evidence type="ECO:0000256" key="9">
    <source>
        <dbReference type="RuleBase" id="RU361185"/>
    </source>
</evidence>
<dbReference type="Gene3D" id="2.60.40.1180">
    <property type="entry name" value="Golgi alpha-mannosidase II"/>
    <property type="match status" value="2"/>
</dbReference>
<evidence type="ECO:0000259" key="11">
    <source>
        <dbReference type="PROSITE" id="PS51448"/>
    </source>
</evidence>
<evidence type="ECO:0000256" key="5">
    <source>
        <dbReference type="ARBA" id="ARBA00023157"/>
    </source>
</evidence>
<keyword evidence="6" id="KW-0325">Glycoprotein</keyword>
<dbReference type="SUPFAM" id="SSF57492">
    <property type="entry name" value="Trefoil"/>
    <property type="match status" value="1"/>
</dbReference>
<dbReference type="FunFam" id="2.60.40.1760:FF:000001">
    <property type="entry name" value="Maltase-glucoamylase, intestinal"/>
    <property type="match status" value="1"/>
</dbReference>
<dbReference type="Gene3D" id="3.20.20.80">
    <property type="entry name" value="Glycosidases"/>
    <property type="match status" value="2"/>
</dbReference>
<sequence length="770" mass="85883">MSWKCTVFILVWALLLGLGKCQQGCSNIPDNLRFDCYPQGVANEQSCLNRGCCWTKPSIVDDEVPLDIPYCFYPNDYGYQLVNQQKTQTGFLLSLAKKGHAGPYGKDIENVAVDVRFEARNRLHFKVYDPNNKRYEVPIETPKVDTETTSPDYTVSVTNFPFGIAVKRKSTGTVLFNSSVGGMIFEDQFIQMSSLLPSSVLYGLGEHVVPLQLDVKWNRATLFARDQGGTPEGLTNLYGVFPYYISMENDGNANGVFLLNSNAMDVILQPTPAITYRTIGGILDFYVFLGPTPDQVVQQFTAVVGRPYMPPYWGLGFHLCRWGYGSLNGTQTVNANMRKYGIPQDVQWNDIEYMDKHLDFTVDQNKWGGLGDFVKKLHDNYHQYYIPIVDPGISSEQPQGSYPAYDVGLEMGVFINASTGGPIIGQVWPGKTVFPDFTYSETQVYWEQMLSQFRKLVEFDGLWIDMNEPSNMLDGSSKGCPANSPLDHPPYVPHVLGGALYIKTLCTSAKHHGYSHYDVHSLYGLTEMVQTMSALKKLRGKRTVVISRSTFASAGQHGGHWLGDNTATFNDMYLSIPGILNFNLFGVPLKPQHTPCCFPGPAAFGDDFARMASDVLMARYRLLPYLYTQFAQAHTLGSAVARPLFYEFPKDSRTYAIDRQFLLGPALLITPVLSQGSTSVKGYFPDATWYDSMDGSILQTSGGGGQQHTLPAPWDKINFHFRGGYIIPAQQPNITTYYSRQQPFELIVALSSSGEARGTCFMMTGNHSIL</sequence>
<evidence type="ECO:0000256" key="3">
    <source>
        <dbReference type="ARBA" id="ARBA00022801"/>
    </source>
</evidence>
<proteinExistence type="inferred from homology"/>
<reference evidence="12" key="1">
    <citation type="submission" date="2023-01" db="EMBL/GenBank/DDBJ databases">
        <title>Genome assembly of the deep-sea coral Lophelia pertusa.</title>
        <authorList>
            <person name="Herrera S."/>
            <person name="Cordes E."/>
        </authorList>
    </citation>
    <scope>NUCLEOTIDE SEQUENCE</scope>
    <source>
        <strain evidence="12">USNM1676648</strain>
        <tissue evidence="12">Polyp</tissue>
    </source>
</reference>
<dbReference type="GO" id="GO:0016020">
    <property type="term" value="C:membrane"/>
    <property type="evidence" value="ECO:0007669"/>
    <property type="project" value="UniProtKB-SubCell"/>
</dbReference>
<organism evidence="12 13">
    <name type="scientific">Desmophyllum pertusum</name>
    <dbReference type="NCBI Taxonomy" id="174260"/>
    <lineage>
        <taxon>Eukaryota</taxon>
        <taxon>Metazoa</taxon>
        <taxon>Cnidaria</taxon>
        <taxon>Anthozoa</taxon>
        <taxon>Hexacorallia</taxon>
        <taxon>Scleractinia</taxon>
        <taxon>Caryophylliina</taxon>
        <taxon>Caryophylliidae</taxon>
        <taxon>Desmophyllum</taxon>
    </lineage>
</organism>
<dbReference type="Pfam" id="PF01055">
    <property type="entry name" value="Glyco_hydro_31_2nd"/>
    <property type="match status" value="1"/>
</dbReference>
<dbReference type="SUPFAM" id="SSF51011">
    <property type="entry name" value="Glycosyl hydrolase domain"/>
    <property type="match status" value="1"/>
</dbReference>
<dbReference type="Pfam" id="PF21365">
    <property type="entry name" value="Glyco_hydro_31_3rd"/>
    <property type="match status" value="1"/>
</dbReference>
<dbReference type="PROSITE" id="PS00129">
    <property type="entry name" value="GLYCOSYL_HYDROL_F31_1"/>
    <property type="match status" value="1"/>
</dbReference>
<evidence type="ECO:0000256" key="2">
    <source>
        <dbReference type="ARBA" id="ARBA00007806"/>
    </source>
</evidence>
<evidence type="ECO:0000256" key="6">
    <source>
        <dbReference type="ARBA" id="ARBA00023180"/>
    </source>
</evidence>
<comment type="caution">
    <text evidence="12">The sequence shown here is derived from an EMBL/GenBank/DDBJ whole genome shotgun (WGS) entry which is preliminary data.</text>
</comment>
<comment type="caution">
    <text evidence="8">Lacks conserved residue(s) required for the propagation of feature annotation.</text>
</comment>
<dbReference type="GO" id="GO:0030246">
    <property type="term" value="F:carbohydrate binding"/>
    <property type="evidence" value="ECO:0007669"/>
    <property type="project" value="InterPro"/>
</dbReference>
<comment type="subcellular location">
    <subcellularLocation>
        <location evidence="1">Membrane</location>
    </subcellularLocation>
</comment>
<dbReference type="CDD" id="cd14752">
    <property type="entry name" value="GH31_N"/>
    <property type="match status" value="1"/>
</dbReference>
<name>A0A9X0A6L6_9CNID</name>
<dbReference type="Pfam" id="PF00088">
    <property type="entry name" value="Trefoil"/>
    <property type="match status" value="1"/>
</dbReference>
<dbReference type="InterPro" id="IPR044913">
    <property type="entry name" value="P_trefoil_dom_sf"/>
</dbReference>
<protein>
    <recommendedName>
        <fullName evidence="11">P-type domain-containing protein</fullName>
    </recommendedName>
</protein>
<feature type="signal peptide" evidence="10">
    <location>
        <begin position="1"/>
        <end position="21"/>
    </location>
</feature>
<dbReference type="CDD" id="cd06602">
    <property type="entry name" value="GH31_MGAM_SI_GAA"/>
    <property type="match status" value="1"/>
</dbReference>
<keyword evidence="5" id="KW-1015">Disulfide bond</keyword>
<dbReference type="AlphaFoldDB" id="A0A9X0A6L6"/>
<dbReference type="SMART" id="SM00018">
    <property type="entry name" value="PD"/>
    <property type="match status" value="1"/>
</dbReference>
<dbReference type="InterPro" id="IPR013780">
    <property type="entry name" value="Glyco_hydro_b"/>
</dbReference>
<dbReference type="InterPro" id="IPR017853">
    <property type="entry name" value="GH"/>
</dbReference>
<gene>
    <name evidence="12" type="ORF">OS493_003764</name>
</gene>
<evidence type="ECO:0000256" key="1">
    <source>
        <dbReference type="ARBA" id="ARBA00004370"/>
    </source>
</evidence>
<dbReference type="GO" id="GO:0005975">
    <property type="term" value="P:carbohydrate metabolic process"/>
    <property type="evidence" value="ECO:0007669"/>
    <property type="project" value="InterPro"/>
</dbReference>
<dbReference type="FunFam" id="2.60.40.1180:FF:000001">
    <property type="entry name" value="Maltase-glucoamylase, intestinal"/>
    <property type="match status" value="1"/>
</dbReference>
<evidence type="ECO:0000256" key="8">
    <source>
        <dbReference type="PROSITE-ProRule" id="PRU00779"/>
    </source>
</evidence>
<dbReference type="PANTHER" id="PTHR22762:SF131">
    <property type="entry name" value="GLYCOSIDE HYDROLASE FAMILY 31 N-TERMINAL DOMAIN-CONTAINING PROTEIN"/>
    <property type="match status" value="1"/>
</dbReference>
<accession>A0A9X0A6L6</accession>
<dbReference type="PROSITE" id="PS51448">
    <property type="entry name" value="P_TREFOIL_2"/>
    <property type="match status" value="1"/>
</dbReference>
<dbReference type="Pfam" id="PF13802">
    <property type="entry name" value="Gal_mutarotas_2"/>
    <property type="match status" value="1"/>
</dbReference>